<evidence type="ECO:0000256" key="10">
    <source>
        <dbReference type="ARBA" id="ARBA00029774"/>
    </source>
</evidence>
<dbReference type="GO" id="GO:0006450">
    <property type="term" value="P:regulation of translational fidelity"/>
    <property type="evidence" value="ECO:0007669"/>
    <property type="project" value="TreeGrafter"/>
</dbReference>
<evidence type="ECO:0000256" key="8">
    <source>
        <dbReference type="ARBA" id="ARBA00022741"/>
    </source>
</evidence>
<dbReference type="EC" id="2.7.7.87" evidence="3"/>
<evidence type="ECO:0000259" key="12">
    <source>
        <dbReference type="PROSITE" id="PS51163"/>
    </source>
</evidence>
<evidence type="ECO:0000256" key="2">
    <source>
        <dbReference type="ARBA" id="ARBA00007663"/>
    </source>
</evidence>
<dbReference type="SUPFAM" id="SSF55821">
    <property type="entry name" value="YrdC/RibB"/>
    <property type="match status" value="1"/>
</dbReference>
<dbReference type="Gene3D" id="3.90.870.10">
    <property type="entry name" value="DHBP synthase"/>
    <property type="match status" value="1"/>
</dbReference>
<evidence type="ECO:0000256" key="9">
    <source>
        <dbReference type="ARBA" id="ARBA00022840"/>
    </source>
</evidence>
<dbReference type="AlphaFoldDB" id="A0A381QE78"/>
<evidence type="ECO:0000256" key="3">
    <source>
        <dbReference type="ARBA" id="ARBA00012584"/>
    </source>
</evidence>
<organism evidence="13">
    <name type="scientific">marine metagenome</name>
    <dbReference type="NCBI Taxonomy" id="408172"/>
    <lineage>
        <taxon>unclassified sequences</taxon>
        <taxon>metagenomes</taxon>
        <taxon>ecological metagenomes</taxon>
    </lineage>
</organism>
<accession>A0A381QE78</accession>
<dbReference type="GO" id="GO:0061710">
    <property type="term" value="F:L-threonylcarbamoyladenylate synthase"/>
    <property type="evidence" value="ECO:0007669"/>
    <property type="project" value="UniProtKB-EC"/>
</dbReference>
<feature type="domain" description="YrdC-like" evidence="12">
    <location>
        <begin position="14"/>
        <end position="199"/>
    </location>
</feature>
<dbReference type="PANTHER" id="PTHR17490:SF16">
    <property type="entry name" value="THREONYLCARBAMOYL-AMP SYNTHASE"/>
    <property type="match status" value="1"/>
</dbReference>
<dbReference type="Pfam" id="PF01300">
    <property type="entry name" value="Sua5_yciO_yrdC"/>
    <property type="match status" value="1"/>
</dbReference>
<proteinExistence type="inferred from homology"/>
<keyword evidence="7" id="KW-0548">Nucleotidyltransferase</keyword>
<gene>
    <name evidence="13" type="ORF">METZ01_LOCUS29553</name>
</gene>
<dbReference type="GO" id="GO:0008033">
    <property type="term" value="P:tRNA processing"/>
    <property type="evidence" value="ECO:0007669"/>
    <property type="project" value="UniProtKB-KW"/>
</dbReference>
<evidence type="ECO:0000256" key="5">
    <source>
        <dbReference type="ARBA" id="ARBA00022679"/>
    </source>
</evidence>
<keyword evidence="5" id="KW-0808">Transferase</keyword>
<comment type="subcellular location">
    <subcellularLocation>
        <location evidence="1">Cytoplasm</location>
    </subcellularLocation>
</comment>
<dbReference type="NCBIfam" id="TIGR00057">
    <property type="entry name" value="L-threonylcarbamoyladenylate synthase"/>
    <property type="match status" value="1"/>
</dbReference>
<evidence type="ECO:0000256" key="6">
    <source>
        <dbReference type="ARBA" id="ARBA00022694"/>
    </source>
</evidence>
<dbReference type="PROSITE" id="PS51163">
    <property type="entry name" value="YRDC"/>
    <property type="match status" value="1"/>
</dbReference>
<evidence type="ECO:0000256" key="1">
    <source>
        <dbReference type="ARBA" id="ARBA00004496"/>
    </source>
</evidence>
<dbReference type="InterPro" id="IPR006070">
    <property type="entry name" value="Sua5-like_dom"/>
</dbReference>
<evidence type="ECO:0000256" key="4">
    <source>
        <dbReference type="ARBA" id="ARBA00022490"/>
    </source>
</evidence>
<reference evidence="13" key="1">
    <citation type="submission" date="2018-05" db="EMBL/GenBank/DDBJ databases">
        <authorList>
            <person name="Lanie J.A."/>
            <person name="Ng W.-L."/>
            <person name="Kazmierczak K.M."/>
            <person name="Andrzejewski T.M."/>
            <person name="Davidsen T.M."/>
            <person name="Wayne K.J."/>
            <person name="Tettelin H."/>
            <person name="Glass J.I."/>
            <person name="Rusch D."/>
            <person name="Podicherti R."/>
            <person name="Tsui H.-C.T."/>
            <person name="Winkler M.E."/>
        </authorList>
    </citation>
    <scope>NUCLEOTIDE SEQUENCE</scope>
</reference>
<evidence type="ECO:0000256" key="11">
    <source>
        <dbReference type="ARBA" id="ARBA00048366"/>
    </source>
</evidence>
<protein>
    <recommendedName>
        <fullName evidence="10">L-threonylcarbamoyladenylate synthase</fullName>
        <ecNumber evidence="3">2.7.7.87</ecNumber>
    </recommendedName>
    <alternativeName>
        <fullName evidence="10">L-threonylcarbamoyladenylate synthase</fullName>
    </alternativeName>
</protein>
<comment type="similarity">
    <text evidence="2">Belongs to the SUA5 family.</text>
</comment>
<keyword evidence="9" id="KW-0067">ATP-binding</keyword>
<keyword evidence="4" id="KW-0963">Cytoplasm</keyword>
<dbReference type="EMBL" id="UINC01001288">
    <property type="protein sequence ID" value="SUZ76699.1"/>
    <property type="molecule type" value="Genomic_DNA"/>
</dbReference>
<dbReference type="InterPro" id="IPR050156">
    <property type="entry name" value="TC-AMP_synthase_SUA5"/>
</dbReference>
<dbReference type="PANTHER" id="PTHR17490">
    <property type="entry name" value="SUA5"/>
    <property type="match status" value="1"/>
</dbReference>
<evidence type="ECO:0000313" key="13">
    <source>
        <dbReference type="EMBL" id="SUZ76699.1"/>
    </source>
</evidence>
<comment type="catalytic activity">
    <reaction evidence="11">
        <text>L-threonine + hydrogencarbonate + ATP = L-threonylcarbamoyladenylate + diphosphate + H2O</text>
        <dbReference type="Rhea" id="RHEA:36407"/>
        <dbReference type="ChEBI" id="CHEBI:15377"/>
        <dbReference type="ChEBI" id="CHEBI:17544"/>
        <dbReference type="ChEBI" id="CHEBI:30616"/>
        <dbReference type="ChEBI" id="CHEBI:33019"/>
        <dbReference type="ChEBI" id="CHEBI:57926"/>
        <dbReference type="ChEBI" id="CHEBI:73682"/>
        <dbReference type="EC" id="2.7.7.87"/>
    </reaction>
</comment>
<dbReference type="GO" id="GO:0000049">
    <property type="term" value="F:tRNA binding"/>
    <property type="evidence" value="ECO:0007669"/>
    <property type="project" value="TreeGrafter"/>
</dbReference>
<dbReference type="GO" id="GO:0005524">
    <property type="term" value="F:ATP binding"/>
    <property type="evidence" value="ECO:0007669"/>
    <property type="project" value="UniProtKB-KW"/>
</dbReference>
<sequence length="211" mass="23331">MENIARLVNFPFSKTEEILVKTALLHNKVLAFPTETFYGLGGNAFFKEVADRVYNIKERPRNKPLLVLTTPEWLPGLCLWNDSRIDDLMNAFWPGPLTLILAANPELPQHLQNSDGTLAVRYTSAPAAQCLIELGSCPIIGTSANLTGMPECSTATEVHNQLNNKVDVIINGGELEENRASTILNCQNKNFEVLRHGVITSAEINRICEVS</sequence>
<dbReference type="GO" id="GO:0005737">
    <property type="term" value="C:cytoplasm"/>
    <property type="evidence" value="ECO:0007669"/>
    <property type="project" value="UniProtKB-SubCell"/>
</dbReference>
<evidence type="ECO:0000256" key="7">
    <source>
        <dbReference type="ARBA" id="ARBA00022695"/>
    </source>
</evidence>
<dbReference type="InterPro" id="IPR017945">
    <property type="entry name" value="DHBP_synth_RibB-like_a/b_dom"/>
</dbReference>
<name>A0A381QE78_9ZZZZ</name>
<keyword evidence="8" id="KW-0547">Nucleotide-binding</keyword>
<dbReference type="GO" id="GO:0003725">
    <property type="term" value="F:double-stranded RNA binding"/>
    <property type="evidence" value="ECO:0007669"/>
    <property type="project" value="InterPro"/>
</dbReference>
<keyword evidence="6" id="KW-0819">tRNA processing</keyword>